<dbReference type="GO" id="GO:0016787">
    <property type="term" value="F:hydrolase activity"/>
    <property type="evidence" value="ECO:0007669"/>
    <property type="project" value="UniProtKB-KW"/>
</dbReference>
<proteinExistence type="predicted"/>
<dbReference type="PANTHER" id="PTHR42951">
    <property type="entry name" value="METALLO-BETA-LACTAMASE DOMAIN-CONTAINING"/>
    <property type="match status" value="1"/>
</dbReference>
<accession>A0A4Y8LXV6</accession>
<keyword evidence="6" id="KW-1185">Reference proteome</keyword>
<comment type="catalytic activity">
    <reaction evidence="1">
        <text>3',5'-cyclic CMP + H2O = CMP + H(+)</text>
        <dbReference type="Rhea" id="RHEA:72675"/>
        <dbReference type="ChEBI" id="CHEBI:15377"/>
        <dbReference type="ChEBI" id="CHEBI:15378"/>
        <dbReference type="ChEBI" id="CHEBI:58003"/>
        <dbReference type="ChEBI" id="CHEBI:60377"/>
    </reaction>
    <physiologicalReaction direction="left-to-right" evidence="1">
        <dbReference type="Rhea" id="RHEA:72676"/>
    </physiologicalReaction>
</comment>
<evidence type="ECO:0000256" key="3">
    <source>
        <dbReference type="ARBA" id="ARBA00048505"/>
    </source>
</evidence>
<evidence type="ECO:0000313" key="5">
    <source>
        <dbReference type="EMBL" id="TFE25956.1"/>
    </source>
</evidence>
<sequence length="245" mass="26838">MKIAQGIEMLELAPKSGGAYYHPTVLYDDESVVLIDTGLPGYYDFVMELIRNAGLPTDKLNAIVLTHQDIDHIGSLPPFLADNGKRLDIYAHVEDKPYIEGEIPLIKVPEERLNMILGQLSPEEAEQYRSVFSAVTPPNVNCTLNGGEKLPFGGGTNVIYTPGHTPGHICLYHQPSKTLIAGDAMIVHEGKLMGPNPGFTLDMNLEHRSLGKLASYDIDNIICYHGGLFNDRANERIAELAAQAT</sequence>
<comment type="caution">
    <text evidence="5">The sequence shown here is derived from an EMBL/GenBank/DDBJ whole genome shotgun (WGS) entry which is preliminary data.</text>
</comment>
<comment type="function">
    <text evidence="2">Counteracts the endogenous Pycsar antiviral defense system. Phosphodiesterase that enables metal-dependent hydrolysis of host cyclic nucleotide Pycsar defense signals such as cCMP and cUMP.</text>
</comment>
<dbReference type="InterPro" id="IPR001279">
    <property type="entry name" value="Metallo-B-lactamas"/>
</dbReference>
<dbReference type="InterPro" id="IPR050855">
    <property type="entry name" value="NDM-1-like"/>
</dbReference>
<protein>
    <submittedName>
        <fullName evidence="5">MBL fold metallo-hydrolase</fullName>
    </submittedName>
</protein>
<dbReference type="Gene3D" id="3.60.15.10">
    <property type="entry name" value="Ribonuclease Z/Hydroxyacylglutathione hydrolase-like"/>
    <property type="match status" value="1"/>
</dbReference>
<dbReference type="AlphaFoldDB" id="A0A4Y8LXV6"/>
<dbReference type="OrthoDB" id="9802248at2"/>
<evidence type="ECO:0000313" key="6">
    <source>
        <dbReference type="Proteomes" id="UP000297900"/>
    </source>
</evidence>
<comment type="catalytic activity">
    <reaction evidence="3">
        <text>3',5'-cyclic UMP + H2O = UMP + H(+)</text>
        <dbReference type="Rhea" id="RHEA:70575"/>
        <dbReference type="ChEBI" id="CHEBI:15377"/>
        <dbReference type="ChEBI" id="CHEBI:15378"/>
        <dbReference type="ChEBI" id="CHEBI:57865"/>
        <dbReference type="ChEBI" id="CHEBI:184387"/>
    </reaction>
    <physiologicalReaction direction="left-to-right" evidence="3">
        <dbReference type="Rhea" id="RHEA:70576"/>
    </physiologicalReaction>
</comment>
<dbReference type="EMBL" id="SOMN01000016">
    <property type="protein sequence ID" value="TFE25956.1"/>
    <property type="molecule type" value="Genomic_DNA"/>
</dbReference>
<organism evidence="5 6">
    <name type="scientific">Cohnella luojiensis</name>
    <dbReference type="NCBI Taxonomy" id="652876"/>
    <lineage>
        <taxon>Bacteria</taxon>
        <taxon>Bacillati</taxon>
        <taxon>Bacillota</taxon>
        <taxon>Bacilli</taxon>
        <taxon>Bacillales</taxon>
        <taxon>Paenibacillaceae</taxon>
        <taxon>Cohnella</taxon>
    </lineage>
</organism>
<keyword evidence="5" id="KW-0378">Hydrolase</keyword>
<dbReference type="SUPFAM" id="SSF56281">
    <property type="entry name" value="Metallo-hydrolase/oxidoreductase"/>
    <property type="match status" value="1"/>
</dbReference>
<name>A0A4Y8LXV6_9BACL</name>
<reference evidence="5 6" key="1">
    <citation type="submission" date="2019-03" db="EMBL/GenBank/DDBJ databases">
        <title>Cohnella endophytica sp. nov., a novel endophytic bacterium isolated from bark of Sonneratia apetala.</title>
        <authorList>
            <person name="Tuo L."/>
        </authorList>
    </citation>
    <scope>NUCLEOTIDE SEQUENCE [LARGE SCALE GENOMIC DNA]</scope>
    <source>
        <strain evidence="5 6">CCTCC AB 208254</strain>
    </source>
</reference>
<feature type="domain" description="Metallo-beta-lactamase" evidence="4">
    <location>
        <begin position="20"/>
        <end position="225"/>
    </location>
</feature>
<gene>
    <name evidence="5" type="ORF">E2980_12365</name>
</gene>
<dbReference type="InterPro" id="IPR036866">
    <property type="entry name" value="RibonucZ/Hydroxyglut_hydro"/>
</dbReference>
<dbReference type="RefSeq" id="WP_135152500.1">
    <property type="nucleotide sequence ID" value="NZ_SOMN01000016.1"/>
</dbReference>
<dbReference type="PANTHER" id="PTHR42951:SF15">
    <property type="entry name" value="METALLO-BETA-LACTAMASE SUPERFAMILY PROTEIN"/>
    <property type="match status" value="1"/>
</dbReference>
<evidence type="ECO:0000259" key="4">
    <source>
        <dbReference type="SMART" id="SM00849"/>
    </source>
</evidence>
<dbReference type="Proteomes" id="UP000297900">
    <property type="component" value="Unassembled WGS sequence"/>
</dbReference>
<dbReference type="Pfam" id="PF00753">
    <property type="entry name" value="Lactamase_B"/>
    <property type="match status" value="1"/>
</dbReference>
<evidence type="ECO:0000256" key="1">
    <source>
        <dbReference type="ARBA" id="ARBA00034221"/>
    </source>
</evidence>
<dbReference type="SMART" id="SM00849">
    <property type="entry name" value="Lactamase_B"/>
    <property type="match status" value="1"/>
</dbReference>
<evidence type="ECO:0000256" key="2">
    <source>
        <dbReference type="ARBA" id="ARBA00034301"/>
    </source>
</evidence>
<dbReference type="CDD" id="cd07721">
    <property type="entry name" value="yflN-like_MBL-fold"/>
    <property type="match status" value="1"/>
</dbReference>